<evidence type="ECO:0000313" key="1">
    <source>
        <dbReference type="EMBL" id="RZU50818.1"/>
    </source>
</evidence>
<sequence>MAIPNTMKVPVPWDFVAPHGVLFLGVDRAVDFDRRGQADDQERDKETGKRVWLVRGVDLDPEAGKFGASKELKIRVIADVQPVPPEPEMPGYPPMVEFTDVTITPWVDSQKCKAPEHNKPHKCRARMGWSIRATGMTAPQQTGKPAKAA</sequence>
<comment type="caution">
    <text evidence="1">The sequence shown here is derived from an EMBL/GenBank/DDBJ whole genome shotgun (WGS) entry which is preliminary data.</text>
</comment>
<dbReference type="AlphaFoldDB" id="A0A4Q7ZIY1"/>
<dbReference type="RefSeq" id="WP_242624856.1">
    <property type="nucleotide sequence ID" value="NZ_SHKY01000001.1"/>
</dbReference>
<keyword evidence="2" id="KW-1185">Reference proteome</keyword>
<organism evidence="1 2">
    <name type="scientific">Krasilnikovia cinnamomea</name>
    <dbReference type="NCBI Taxonomy" id="349313"/>
    <lineage>
        <taxon>Bacteria</taxon>
        <taxon>Bacillati</taxon>
        <taxon>Actinomycetota</taxon>
        <taxon>Actinomycetes</taxon>
        <taxon>Micromonosporales</taxon>
        <taxon>Micromonosporaceae</taxon>
        <taxon>Krasilnikovia</taxon>
    </lineage>
</organism>
<gene>
    <name evidence="1" type="ORF">EV385_2604</name>
</gene>
<accession>A0A4Q7ZIY1</accession>
<evidence type="ECO:0000313" key="2">
    <source>
        <dbReference type="Proteomes" id="UP000292564"/>
    </source>
</evidence>
<evidence type="ECO:0008006" key="3">
    <source>
        <dbReference type="Google" id="ProtNLM"/>
    </source>
</evidence>
<dbReference type="Proteomes" id="UP000292564">
    <property type="component" value="Unassembled WGS sequence"/>
</dbReference>
<protein>
    <recommendedName>
        <fullName evidence="3">Plasmid replication, integration and excision activator</fullName>
    </recommendedName>
</protein>
<dbReference type="EMBL" id="SHKY01000001">
    <property type="protein sequence ID" value="RZU50818.1"/>
    <property type="molecule type" value="Genomic_DNA"/>
</dbReference>
<proteinExistence type="predicted"/>
<name>A0A4Q7ZIY1_9ACTN</name>
<reference evidence="1 2" key="1">
    <citation type="submission" date="2019-02" db="EMBL/GenBank/DDBJ databases">
        <title>Sequencing the genomes of 1000 actinobacteria strains.</title>
        <authorList>
            <person name="Klenk H.-P."/>
        </authorList>
    </citation>
    <scope>NUCLEOTIDE SEQUENCE [LARGE SCALE GENOMIC DNA]</scope>
    <source>
        <strain evidence="1 2">DSM 45162</strain>
    </source>
</reference>